<dbReference type="RefSeq" id="WP_177206182.1">
    <property type="nucleotide sequence ID" value="NZ_FORI01000001.1"/>
</dbReference>
<evidence type="ECO:0000313" key="2">
    <source>
        <dbReference type="Proteomes" id="UP000182737"/>
    </source>
</evidence>
<sequence length="58" mass="6466">MKAGSNIFRLQTLRLSQLSLCRFQLFMQQGLSLLQGMFNGFGFIGQTTFGNFVGKTNA</sequence>
<accession>A0A1I3I249</accession>
<evidence type="ECO:0000313" key="1">
    <source>
        <dbReference type="EMBL" id="SFI42088.1"/>
    </source>
</evidence>
<dbReference type="Proteomes" id="UP000182737">
    <property type="component" value="Unassembled WGS sequence"/>
</dbReference>
<proteinExistence type="predicted"/>
<protein>
    <submittedName>
        <fullName evidence="1">Uncharacterized protein</fullName>
    </submittedName>
</protein>
<name>A0A1I3I249_9SPIR</name>
<dbReference type="AlphaFoldDB" id="A0A1I3I249"/>
<organism evidence="1 2">
    <name type="scientific">Treponema bryantii</name>
    <dbReference type="NCBI Taxonomy" id="163"/>
    <lineage>
        <taxon>Bacteria</taxon>
        <taxon>Pseudomonadati</taxon>
        <taxon>Spirochaetota</taxon>
        <taxon>Spirochaetia</taxon>
        <taxon>Spirochaetales</taxon>
        <taxon>Treponemataceae</taxon>
        <taxon>Treponema</taxon>
    </lineage>
</organism>
<dbReference type="EMBL" id="FORI01000001">
    <property type="protein sequence ID" value="SFI42088.1"/>
    <property type="molecule type" value="Genomic_DNA"/>
</dbReference>
<keyword evidence="2" id="KW-1185">Reference proteome</keyword>
<gene>
    <name evidence="1" type="ORF">SAMN04487775_101263</name>
</gene>
<reference evidence="2" key="1">
    <citation type="submission" date="2016-10" db="EMBL/GenBank/DDBJ databases">
        <authorList>
            <person name="Varghese N."/>
            <person name="Submissions S."/>
        </authorList>
    </citation>
    <scope>NUCLEOTIDE SEQUENCE [LARGE SCALE GENOMIC DNA]</scope>
    <source>
        <strain evidence="2">XBD1002</strain>
    </source>
</reference>